<evidence type="ECO:0000256" key="3">
    <source>
        <dbReference type="ARBA" id="ARBA00022679"/>
    </source>
</evidence>
<dbReference type="EC" id="2.5.1.145" evidence="7"/>
<accession>A0A552VDG5</accession>
<keyword evidence="5 7" id="KW-1133">Transmembrane helix</keyword>
<dbReference type="PROSITE" id="PS01311">
    <property type="entry name" value="LGT"/>
    <property type="match status" value="1"/>
</dbReference>
<feature type="transmembrane region" description="Helical" evidence="7">
    <location>
        <begin position="219"/>
        <end position="238"/>
    </location>
</feature>
<comment type="catalytic activity">
    <reaction evidence="7">
        <text>L-cysteinyl-[prolipoprotein] + a 1,2-diacyl-sn-glycero-3-phospho-(1'-sn-glycerol) = an S-1,2-diacyl-sn-glyceryl-L-cysteinyl-[prolipoprotein] + sn-glycerol 1-phosphate + H(+)</text>
        <dbReference type="Rhea" id="RHEA:56712"/>
        <dbReference type="Rhea" id="RHEA-COMP:14679"/>
        <dbReference type="Rhea" id="RHEA-COMP:14680"/>
        <dbReference type="ChEBI" id="CHEBI:15378"/>
        <dbReference type="ChEBI" id="CHEBI:29950"/>
        <dbReference type="ChEBI" id="CHEBI:57685"/>
        <dbReference type="ChEBI" id="CHEBI:64716"/>
        <dbReference type="ChEBI" id="CHEBI:140658"/>
        <dbReference type="EC" id="2.5.1.145"/>
    </reaction>
</comment>
<dbReference type="RefSeq" id="WP_144015267.1">
    <property type="nucleotide sequence ID" value="NZ_VJXW01000001.1"/>
</dbReference>
<evidence type="ECO:0000256" key="5">
    <source>
        <dbReference type="ARBA" id="ARBA00022989"/>
    </source>
</evidence>
<dbReference type="PANTHER" id="PTHR30589:SF0">
    <property type="entry name" value="PHOSPHATIDYLGLYCEROL--PROLIPOPROTEIN DIACYLGLYCERYL TRANSFERASE"/>
    <property type="match status" value="1"/>
</dbReference>
<dbReference type="Proteomes" id="UP000319424">
    <property type="component" value="Unassembled WGS sequence"/>
</dbReference>
<proteinExistence type="inferred from homology"/>
<evidence type="ECO:0000256" key="4">
    <source>
        <dbReference type="ARBA" id="ARBA00022692"/>
    </source>
</evidence>
<protein>
    <recommendedName>
        <fullName evidence="7">Phosphatidylglycerol--prolipoprotein diacylglyceryl transferase</fullName>
        <ecNumber evidence="7">2.5.1.145</ecNumber>
    </recommendedName>
</protein>
<feature type="transmembrane region" description="Helical" evidence="7">
    <location>
        <begin position="191"/>
        <end position="207"/>
    </location>
</feature>
<keyword evidence="8" id="KW-0449">Lipoprotein</keyword>
<keyword evidence="6 7" id="KW-0472">Membrane</keyword>
<dbReference type="HAMAP" id="MF_01147">
    <property type="entry name" value="Lgt"/>
    <property type="match status" value="1"/>
</dbReference>
<dbReference type="PANTHER" id="PTHR30589">
    <property type="entry name" value="PROLIPOPROTEIN DIACYLGLYCERYL TRANSFERASE"/>
    <property type="match status" value="1"/>
</dbReference>
<gene>
    <name evidence="7" type="primary">lgt</name>
    <name evidence="8" type="ORF">FL857_00135</name>
</gene>
<dbReference type="GO" id="GO:0005886">
    <property type="term" value="C:plasma membrane"/>
    <property type="evidence" value="ECO:0007669"/>
    <property type="project" value="UniProtKB-SubCell"/>
</dbReference>
<organism evidence="8 9">
    <name type="scientific">Criibacterium bergeronii</name>
    <dbReference type="NCBI Taxonomy" id="1871336"/>
    <lineage>
        <taxon>Bacteria</taxon>
        <taxon>Bacillati</taxon>
        <taxon>Bacillota</taxon>
        <taxon>Clostridia</taxon>
        <taxon>Peptostreptococcales</taxon>
        <taxon>Filifactoraceae</taxon>
        <taxon>Criibacterium</taxon>
    </lineage>
</organism>
<dbReference type="InterPro" id="IPR001640">
    <property type="entry name" value="Lgt"/>
</dbReference>
<keyword evidence="2 7" id="KW-1003">Cell membrane</keyword>
<comment type="caution">
    <text evidence="8">The sequence shown here is derived from an EMBL/GenBank/DDBJ whole genome shotgun (WGS) entry which is preliminary data.</text>
</comment>
<feature type="transmembrane region" description="Helical" evidence="7">
    <location>
        <begin position="87"/>
        <end position="104"/>
    </location>
</feature>
<dbReference type="GO" id="GO:0042158">
    <property type="term" value="P:lipoprotein biosynthetic process"/>
    <property type="evidence" value="ECO:0007669"/>
    <property type="project" value="UniProtKB-UniRule"/>
</dbReference>
<evidence type="ECO:0000256" key="6">
    <source>
        <dbReference type="ARBA" id="ARBA00023136"/>
    </source>
</evidence>
<reference evidence="8 9" key="1">
    <citation type="submission" date="2019-07" db="EMBL/GenBank/DDBJ databases">
        <title>Criibacterium bergeronii gen. nov., sp. nov. isolated from human clinical samples.</title>
        <authorList>
            <person name="Maheux A.F."/>
            <person name="Boudreau D.K."/>
            <person name="Berube E."/>
            <person name="Brodeur S."/>
            <person name="Bernard K.A."/>
            <person name="Abed J.Y."/>
            <person name="Ducrey E."/>
            <person name="Guay E.F."/>
            <person name="Raymond F."/>
            <person name="Corbeil J."/>
            <person name="Domingo M.-C."/>
            <person name="Roy P.H."/>
            <person name="Boissinot M."/>
            <person name="Tocheva E.I."/>
            <person name="Omar R.F."/>
        </authorList>
    </citation>
    <scope>NUCLEOTIDE SEQUENCE [LARGE SCALE GENOMIC DNA]</scope>
    <source>
        <strain evidence="8 9">CCRI-24246</strain>
    </source>
</reference>
<dbReference type="OrthoDB" id="871140at2"/>
<evidence type="ECO:0000256" key="2">
    <source>
        <dbReference type="ARBA" id="ARBA00022475"/>
    </source>
</evidence>
<comment type="function">
    <text evidence="7">Catalyzes the transfer of the diacylglyceryl group from phosphatidylglycerol to the sulfhydryl group of the N-terminal cysteine of a prolipoprotein, the first step in the formation of mature lipoproteins.</text>
</comment>
<comment type="similarity">
    <text evidence="1 7">Belongs to the Lgt family.</text>
</comment>
<feature type="transmembrane region" description="Helical" evidence="7">
    <location>
        <begin position="15"/>
        <end position="32"/>
    </location>
</feature>
<keyword evidence="4 7" id="KW-0812">Transmembrane</keyword>
<keyword evidence="8" id="KW-0328">Glycosyltransferase</keyword>
<name>A0A552VDG5_9FIRM</name>
<evidence type="ECO:0000313" key="8">
    <source>
        <dbReference type="EMBL" id="TRW28528.1"/>
    </source>
</evidence>
<feature type="binding site" evidence="7">
    <location>
        <position position="130"/>
    </location>
    <ligand>
        <name>a 1,2-diacyl-sn-glycero-3-phospho-(1'-sn-glycerol)</name>
        <dbReference type="ChEBI" id="CHEBI:64716"/>
    </ligand>
</feature>
<evidence type="ECO:0000256" key="1">
    <source>
        <dbReference type="ARBA" id="ARBA00007150"/>
    </source>
</evidence>
<dbReference type="GO" id="GO:0008961">
    <property type="term" value="F:phosphatidylglycerol-prolipoprotein diacylglyceryl transferase activity"/>
    <property type="evidence" value="ECO:0007669"/>
    <property type="project" value="UniProtKB-UniRule"/>
</dbReference>
<comment type="pathway">
    <text evidence="7">Protein modification; lipoprotein biosynthesis (diacylglyceryl transfer).</text>
</comment>
<sequence length="248" mass="28142">MNPIAFTLFGIDVRWYGIIITTGLVLATYVATKNAKKIGINGDMITDFLLFAVPVSIICARLYYVIFEWDYYQGDILKIINIRQGGLAIHGGLIGGFLSAYIYTKYKKIDFLKFLDLLCVSIPLGQSIGRWGNFANSEAHGVETTLPWAIEIDGKMVHPTFLYESIWDLALFFFLLYLYRNDKLKKGQYTSVYMVLYSIGRFFIEGLRTDSLMIMGLRTAQIASLLMIAIGMIGFIFFQKRNGEYSGV</sequence>
<evidence type="ECO:0000256" key="7">
    <source>
        <dbReference type="HAMAP-Rule" id="MF_01147"/>
    </source>
</evidence>
<dbReference type="EMBL" id="VJXW01000001">
    <property type="protein sequence ID" value="TRW28528.1"/>
    <property type="molecule type" value="Genomic_DNA"/>
</dbReference>
<dbReference type="NCBIfam" id="TIGR00544">
    <property type="entry name" value="lgt"/>
    <property type="match status" value="1"/>
</dbReference>
<dbReference type="UniPathway" id="UPA00664"/>
<dbReference type="AlphaFoldDB" id="A0A552VDG5"/>
<keyword evidence="3 7" id="KW-0808">Transferase</keyword>
<evidence type="ECO:0000313" key="9">
    <source>
        <dbReference type="Proteomes" id="UP000319424"/>
    </source>
</evidence>
<dbReference type="Pfam" id="PF01790">
    <property type="entry name" value="LGT"/>
    <property type="match status" value="1"/>
</dbReference>
<feature type="transmembrane region" description="Helical" evidence="7">
    <location>
        <begin position="44"/>
        <end position="67"/>
    </location>
</feature>
<comment type="subcellular location">
    <subcellularLocation>
        <location evidence="7">Cell membrane</location>
        <topology evidence="7">Multi-pass membrane protein</topology>
    </subcellularLocation>
</comment>